<protein>
    <submittedName>
        <fullName evidence="3">Uncharacterized protein</fullName>
    </submittedName>
</protein>
<dbReference type="Proteomes" id="UP001175000">
    <property type="component" value="Unassembled WGS sequence"/>
</dbReference>
<keyword evidence="4" id="KW-1185">Reference proteome</keyword>
<evidence type="ECO:0000313" key="4">
    <source>
        <dbReference type="Proteomes" id="UP001175000"/>
    </source>
</evidence>
<feature type="transmembrane region" description="Helical" evidence="2">
    <location>
        <begin position="326"/>
        <end position="344"/>
    </location>
</feature>
<evidence type="ECO:0000256" key="1">
    <source>
        <dbReference type="SAM" id="MobiDB-lite"/>
    </source>
</evidence>
<dbReference type="EMBL" id="JAULSU010000001">
    <property type="protein sequence ID" value="KAK0633477.1"/>
    <property type="molecule type" value="Genomic_DNA"/>
</dbReference>
<dbReference type="AlphaFoldDB" id="A0AA39XHL3"/>
<gene>
    <name evidence="3" type="ORF">B0T14DRAFT_491645</name>
</gene>
<proteinExistence type="predicted"/>
<evidence type="ECO:0000256" key="2">
    <source>
        <dbReference type="SAM" id="Phobius"/>
    </source>
</evidence>
<sequence length="460" mass="49302">MRHPNTVFSGPRLCQLCEVVASRQSRLPAKRSFVTLQHAGRRSAKPSQVNAAWPAAPRLFTNSASCLKVKRTQAVPPSPGQNSTAPSRFGRSTASLDADARATAQASSSRADLAELSAAVDRVTKVFLAQPGIPSEEVTLTALRACGNRDISAAAFDNPEPPAEAPSTDGQSEASHLLSLDATRSTRRSGAAAASQTVAAAPPLRPQDVANQVSDAAYAIVTHPTVIITPDILAEYVRLQAQLGRPESLARVFELFASKPTPRLVAGNIQYRQRNPHKLANSIDSDVAETALEAAIEARNLDAAVGIVESSYATEASRRLRLVKKALLPASALGATPVAAYLLASNLSIMQDSMDQVMATNVAFVGILAYVGFTATIGIVAATTANDQMKRVTWAPGTPLKARWLREDERAAYDRIACGFGFSEQHRYGEEQGDEFKLLREFCLRRDMILDAVELMPGMN</sequence>
<comment type="caution">
    <text evidence="3">The sequence shown here is derived from an EMBL/GenBank/DDBJ whole genome shotgun (WGS) entry which is preliminary data.</text>
</comment>
<evidence type="ECO:0000313" key="3">
    <source>
        <dbReference type="EMBL" id="KAK0633477.1"/>
    </source>
</evidence>
<keyword evidence="2" id="KW-0472">Membrane</keyword>
<feature type="transmembrane region" description="Helical" evidence="2">
    <location>
        <begin position="364"/>
        <end position="385"/>
    </location>
</feature>
<feature type="compositionally biased region" description="Low complexity" evidence="1">
    <location>
        <begin position="91"/>
        <end position="111"/>
    </location>
</feature>
<reference evidence="3" key="1">
    <citation type="submission" date="2023-06" db="EMBL/GenBank/DDBJ databases">
        <title>Genome-scale phylogeny and comparative genomics of the fungal order Sordariales.</title>
        <authorList>
            <consortium name="Lawrence Berkeley National Laboratory"/>
            <person name="Hensen N."/>
            <person name="Bonometti L."/>
            <person name="Westerberg I."/>
            <person name="Brannstrom I.O."/>
            <person name="Guillou S."/>
            <person name="Cros-Aarteil S."/>
            <person name="Calhoun S."/>
            <person name="Haridas S."/>
            <person name="Kuo A."/>
            <person name="Mondo S."/>
            <person name="Pangilinan J."/>
            <person name="Riley R."/>
            <person name="Labutti K."/>
            <person name="Andreopoulos B."/>
            <person name="Lipzen A."/>
            <person name="Chen C."/>
            <person name="Yanf M."/>
            <person name="Daum C."/>
            <person name="Ng V."/>
            <person name="Clum A."/>
            <person name="Steindorff A."/>
            <person name="Ohm R."/>
            <person name="Martin F."/>
            <person name="Silar P."/>
            <person name="Natvig D."/>
            <person name="Lalanne C."/>
            <person name="Gautier V."/>
            <person name="Ament-Velasquez S.L."/>
            <person name="Kruys A."/>
            <person name="Hutchinson M.I."/>
            <person name="Powell A.J."/>
            <person name="Barry K."/>
            <person name="Miller A.N."/>
            <person name="Grigoriev I.V."/>
            <person name="Debuchy R."/>
            <person name="Gladieux P."/>
            <person name="Thoren M.H."/>
            <person name="Johannesson H."/>
        </authorList>
    </citation>
    <scope>NUCLEOTIDE SEQUENCE</scope>
    <source>
        <strain evidence="3">CBS 606.72</strain>
    </source>
</reference>
<feature type="region of interest" description="Disordered" evidence="1">
    <location>
        <begin position="71"/>
        <end position="111"/>
    </location>
</feature>
<keyword evidence="2" id="KW-1133">Transmembrane helix</keyword>
<name>A0AA39XHL3_9PEZI</name>
<accession>A0AA39XHL3</accession>
<keyword evidence="2" id="KW-0812">Transmembrane</keyword>
<organism evidence="3 4">
    <name type="scientific">Immersiella caudata</name>
    <dbReference type="NCBI Taxonomy" id="314043"/>
    <lineage>
        <taxon>Eukaryota</taxon>
        <taxon>Fungi</taxon>
        <taxon>Dikarya</taxon>
        <taxon>Ascomycota</taxon>
        <taxon>Pezizomycotina</taxon>
        <taxon>Sordariomycetes</taxon>
        <taxon>Sordariomycetidae</taxon>
        <taxon>Sordariales</taxon>
        <taxon>Lasiosphaeriaceae</taxon>
        <taxon>Immersiella</taxon>
    </lineage>
</organism>
<feature type="region of interest" description="Disordered" evidence="1">
    <location>
        <begin position="153"/>
        <end position="175"/>
    </location>
</feature>